<dbReference type="InterPro" id="IPR021109">
    <property type="entry name" value="Peptidase_aspartic_dom_sf"/>
</dbReference>
<sequence length="79" mass="8887">IIQKEIELAGSKGRMKETALFDSGATYSCIEKETAEKLGNLEKLSEPLRLGTAKKKEKLIANEAIRLDFHLNGYRFSDE</sequence>
<reference evidence="1" key="1">
    <citation type="journal article" date="2014" name="Front. Microbiol.">
        <title>High frequency of phylogenetically diverse reductive dehalogenase-homologous genes in deep subseafloor sedimentary metagenomes.</title>
        <authorList>
            <person name="Kawai M."/>
            <person name="Futagami T."/>
            <person name="Toyoda A."/>
            <person name="Takaki Y."/>
            <person name="Nishi S."/>
            <person name="Hori S."/>
            <person name="Arai W."/>
            <person name="Tsubouchi T."/>
            <person name="Morono Y."/>
            <person name="Uchiyama I."/>
            <person name="Ito T."/>
            <person name="Fujiyama A."/>
            <person name="Inagaki F."/>
            <person name="Takami H."/>
        </authorList>
    </citation>
    <scope>NUCLEOTIDE SEQUENCE</scope>
    <source>
        <strain evidence="1">Expedition CK06-06</strain>
    </source>
</reference>
<accession>X1S304</accession>
<name>X1S304_9ZZZZ</name>
<evidence type="ECO:0008006" key="2">
    <source>
        <dbReference type="Google" id="ProtNLM"/>
    </source>
</evidence>
<protein>
    <recommendedName>
        <fullName evidence="2">Peptidase A2 domain-containing protein</fullName>
    </recommendedName>
</protein>
<evidence type="ECO:0000313" key="1">
    <source>
        <dbReference type="EMBL" id="GAI73516.1"/>
    </source>
</evidence>
<dbReference type="AlphaFoldDB" id="X1S304"/>
<organism evidence="1">
    <name type="scientific">marine sediment metagenome</name>
    <dbReference type="NCBI Taxonomy" id="412755"/>
    <lineage>
        <taxon>unclassified sequences</taxon>
        <taxon>metagenomes</taxon>
        <taxon>ecological metagenomes</taxon>
    </lineage>
</organism>
<proteinExistence type="predicted"/>
<comment type="caution">
    <text evidence="1">The sequence shown here is derived from an EMBL/GenBank/DDBJ whole genome shotgun (WGS) entry which is preliminary data.</text>
</comment>
<feature type="non-terminal residue" evidence="1">
    <location>
        <position position="79"/>
    </location>
</feature>
<dbReference type="EMBL" id="BARW01014141">
    <property type="protein sequence ID" value="GAI73516.1"/>
    <property type="molecule type" value="Genomic_DNA"/>
</dbReference>
<gene>
    <name evidence="1" type="ORF">S12H4_25326</name>
</gene>
<dbReference type="CDD" id="cd00303">
    <property type="entry name" value="retropepsin_like"/>
    <property type="match status" value="1"/>
</dbReference>
<dbReference type="Gene3D" id="2.40.70.10">
    <property type="entry name" value="Acid Proteases"/>
    <property type="match status" value="1"/>
</dbReference>
<feature type="non-terminal residue" evidence="1">
    <location>
        <position position="1"/>
    </location>
</feature>